<keyword evidence="1" id="KW-0732">Signal</keyword>
<evidence type="ECO:0000313" key="2">
    <source>
        <dbReference type="EMBL" id="GLI93758.1"/>
    </source>
</evidence>
<keyword evidence="3" id="KW-1185">Reference proteome</keyword>
<organism evidence="2 3">
    <name type="scientific">Methylocystis echinoides</name>
    <dbReference type="NCBI Taxonomy" id="29468"/>
    <lineage>
        <taxon>Bacteria</taxon>
        <taxon>Pseudomonadati</taxon>
        <taxon>Pseudomonadota</taxon>
        <taxon>Alphaproteobacteria</taxon>
        <taxon>Hyphomicrobiales</taxon>
        <taxon>Methylocystaceae</taxon>
        <taxon>Methylocystis</taxon>
    </lineage>
</organism>
<name>A0A9W6LSN5_9HYPH</name>
<feature type="chain" id="PRO_5040998711" evidence="1">
    <location>
        <begin position="22"/>
        <end position="70"/>
    </location>
</feature>
<feature type="signal peptide" evidence="1">
    <location>
        <begin position="1"/>
        <end position="21"/>
    </location>
</feature>
<proteinExistence type="predicted"/>
<evidence type="ECO:0000256" key="1">
    <source>
        <dbReference type="SAM" id="SignalP"/>
    </source>
</evidence>
<accession>A0A9W6LSN5</accession>
<dbReference type="AlphaFoldDB" id="A0A9W6LSN5"/>
<evidence type="ECO:0000313" key="3">
    <source>
        <dbReference type="Proteomes" id="UP001144323"/>
    </source>
</evidence>
<comment type="caution">
    <text evidence="2">The sequence shown here is derived from an EMBL/GenBank/DDBJ whole genome shotgun (WGS) entry which is preliminary data.</text>
</comment>
<sequence length="70" mass="8054">MKKLASLIAVLTFSATLPAAAHPSYAQPNRPDIGGHSRHMHRDWSQQLGQHTHNACWEWDLERGWVWICH</sequence>
<dbReference type="Proteomes" id="UP001144323">
    <property type="component" value="Unassembled WGS sequence"/>
</dbReference>
<reference evidence="2" key="1">
    <citation type="journal article" date="2023" name="Int. J. Syst. Evol. Microbiol.">
        <title>Methylocystis iwaonis sp. nov., a type II methane-oxidizing bacterium from surface soil of a rice paddy field in Japan, and emended description of the genus Methylocystis (ex Whittenbury et al. 1970) Bowman et al. 1993.</title>
        <authorList>
            <person name="Kaise H."/>
            <person name="Sawadogo J.B."/>
            <person name="Alam M.S."/>
            <person name="Ueno C."/>
            <person name="Dianou D."/>
            <person name="Shinjo R."/>
            <person name="Asakawa S."/>
        </authorList>
    </citation>
    <scope>NUCLEOTIDE SEQUENCE</scope>
    <source>
        <strain evidence="2">LMG27198</strain>
    </source>
</reference>
<protein>
    <submittedName>
        <fullName evidence="2">Uncharacterized protein</fullName>
    </submittedName>
</protein>
<dbReference type="EMBL" id="BSEC01000001">
    <property type="protein sequence ID" value="GLI93758.1"/>
    <property type="molecule type" value="Genomic_DNA"/>
</dbReference>
<gene>
    <name evidence="2" type="ORF">LMG27198_27500</name>
</gene>